<evidence type="ECO:0000313" key="3">
    <source>
        <dbReference type="Proteomes" id="UP001199916"/>
    </source>
</evidence>
<dbReference type="Proteomes" id="UP001199916">
    <property type="component" value="Unassembled WGS sequence"/>
</dbReference>
<organism evidence="2 3">
    <name type="scientific">Paenibacillus profundus</name>
    <dbReference type="NCBI Taxonomy" id="1173085"/>
    <lineage>
        <taxon>Bacteria</taxon>
        <taxon>Bacillati</taxon>
        <taxon>Bacillota</taxon>
        <taxon>Bacilli</taxon>
        <taxon>Bacillales</taxon>
        <taxon>Paenibacillaceae</taxon>
        <taxon>Paenibacillus</taxon>
    </lineage>
</organism>
<protein>
    <submittedName>
        <fullName evidence="2">Stage III sporulation protein AB</fullName>
    </submittedName>
</protein>
<accession>A0ABS8YSC2</accession>
<dbReference type="PIRSF" id="PIRSF021435">
    <property type="entry name" value="SpoIIIAB"/>
    <property type="match status" value="1"/>
</dbReference>
<dbReference type="Pfam" id="PF09548">
    <property type="entry name" value="Spore_III_AB"/>
    <property type="match status" value="1"/>
</dbReference>
<comment type="caution">
    <text evidence="2">The sequence shown here is derived from an EMBL/GenBank/DDBJ whole genome shotgun (WGS) entry which is preliminary data.</text>
</comment>
<proteinExistence type="predicted"/>
<keyword evidence="3" id="KW-1185">Reference proteome</keyword>
<evidence type="ECO:0000256" key="1">
    <source>
        <dbReference type="SAM" id="Coils"/>
    </source>
</evidence>
<reference evidence="2 3" key="1">
    <citation type="submission" date="2021-11" db="EMBL/GenBank/DDBJ databases">
        <title>Draft genome sequence of Paenibacillus profundus YoMME, a new Gram-positive bacteria with exoelectrogenic properties.</title>
        <authorList>
            <person name="Hubenova Y."/>
            <person name="Hubenova E."/>
            <person name="Manasiev Y."/>
            <person name="Peykov S."/>
            <person name="Mitov M."/>
        </authorList>
    </citation>
    <scope>NUCLEOTIDE SEQUENCE [LARGE SCALE GENOMIC DNA]</scope>
    <source>
        <strain evidence="2 3">YoMME</strain>
    </source>
</reference>
<dbReference type="EMBL" id="JAJNBZ010000043">
    <property type="protein sequence ID" value="MCE5173197.1"/>
    <property type="molecule type" value="Genomic_DNA"/>
</dbReference>
<feature type="coiled-coil region" evidence="1">
    <location>
        <begin position="104"/>
        <end position="131"/>
    </location>
</feature>
<dbReference type="InterPro" id="IPR014198">
    <property type="entry name" value="Spore_III_AB"/>
</dbReference>
<name>A0ABS8YSC2_9BACL</name>
<sequence>MKAAQYAARPKQLRLLNHALQRLETAIVYGHTPLSTAFTDISRQMPSPLQFIFSEAAQAMNGADGPPLTAREAWEHAWRRNGRKTALAKDDIRILNELGYSLGVSDREDQRKHIRHAVKQLEQEESTAREEHQRYGTMCRSLGVLSGLLAVILMY</sequence>
<keyword evidence="1" id="KW-0175">Coiled coil</keyword>
<gene>
    <name evidence="2" type="ORF">LQV63_28450</name>
</gene>
<evidence type="ECO:0000313" key="2">
    <source>
        <dbReference type="EMBL" id="MCE5173197.1"/>
    </source>
</evidence>